<dbReference type="NCBIfam" id="TIGR00813">
    <property type="entry name" value="sss"/>
    <property type="match status" value="1"/>
</dbReference>
<evidence type="ECO:0000256" key="6">
    <source>
        <dbReference type="RuleBase" id="RU362091"/>
    </source>
</evidence>
<keyword evidence="10" id="KW-1185">Reference proteome</keyword>
<feature type="transmembrane region" description="Helical" evidence="8">
    <location>
        <begin position="128"/>
        <end position="150"/>
    </location>
</feature>
<feature type="compositionally biased region" description="Acidic residues" evidence="7">
    <location>
        <begin position="585"/>
        <end position="599"/>
    </location>
</feature>
<feature type="transmembrane region" description="Helical" evidence="8">
    <location>
        <begin position="500"/>
        <end position="523"/>
    </location>
</feature>
<comment type="similarity">
    <text evidence="2 6">Belongs to the sodium:solute symporter (SSF) (TC 2.A.21) family.</text>
</comment>
<evidence type="ECO:0000256" key="1">
    <source>
        <dbReference type="ARBA" id="ARBA00004141"/>
    </source>
</evidence>
<dbReference type="PANTHER" id="PTHR11819">
    <property type="entry name" value="SOLUTE CARRIER FAMILY 5"/>
    <property type="match status" value="1"/>
</dbReference>
<dbReference type="AlphaFoldDB" id="A0A6J8CYM6"/>
<feature type="transmembrane region" description="Helical" evidence="8">
    <location>
        <begin position="190"/>
        <end position="210"/>
    </location>
</feature>
<feature type="compositionally biased region" description="Basic and acidic residues" evidence="7">
    <location>
        <begin position="600"/>
        <end position="609"/>
    </location>
</feature>
<accession>A0A6J8CYM6</accession>
<feature type="transmembrane region" description="Helical" evidence="8">
    <location>
        <begin position="49"/>
        <end position="74"/>
    </location>
</feature>
<evidence type="ECO:0000256" key="2">
    <source>
        <dbReference type="ARBA" id="ARBA00006434"/>
    </source>
</evidence>
<feature type="transmembrane region" description="Helical" evidence="8">
    <location>
        <begin position="664"/>
        <end position="683"/>
    </location>
</feature>
<dbReference type="PANTHER" id="PTHR11819:SF195">
    <property type="entry name" value="SODIUM_GLUCOSE COTRANSPORTER 4"/>
    <property type="match status" value="1"/>
</dbReference>
<dbReference type="InterPro" id="IPR001734">
    <property type="entry name" value="Na/solute_symporter"/>
</dbReference>
<evidence type="ECO:0000256" key="4">
    <source>
        <dbReference type="ARBA" id="ARBA00022989"/>
    </source>
</evidence>
<name>A0A6J8CYM6_MYTCO</name>
<feature type="transmembrane region" description="Helical" evidence="8">
    <location>
        <begin position="12"/>
        <end position="29"/>
    </location>
</feature>
<feature type="transmembrane region" description="Helical" evidence="8">
    <location>
        <begin position="253"/>
        <end position="271"/>
    </location>
</feature>
<feature type="region of interest" description="Disordered" evidence="7">
    <location>
        <begin position="584"/>
        <end position="612"/>
    </location>
</feature>
<evidence type="ECO:0000256" key="3">
    <source>
        <dbReference type="ARBA" id="ARBA00022692"/>
    </source>
</evidence>
<dbReference type="GO" id="GO:0005412">
    <property type="term" value="F:D-glucose:sodium symporter activity"/>
    <property type="evidence" value="ECO:0007669"/>
    <property type="project" value="TreeGrafter"/>
</dbReference>
<dbReference type="InterPro" id="IPR038377">
    <property type="entry name" value="Na/Glc_symporter_sf"/>
</dbReference>
<organism evidence="9 10">
    <name type="scientific">Mytilus coruscus</name>
    <name type="common">Sea mussel</name>
    <dbReference type="NCBI Taxonomy" id="42192"/>
    <lineage>
        <taxon>Eukaryota</taxon>
        <taxon>Metazoa</taxon>
        <taxon>Spiralia</taxon>
        <taxon>Lophotrochozoa</taxon>
        <taxon>Mollusca</taxon>
        <taxon>Bivalvia</taxon>
        <taxon>Autobranchia</taxon>
        <taxon>Pteriomorphia</taxon>
        <taxon>Mytilida</taxon>
        <taxon>Mytiloidea</taxon>
        <taxon>Mytilidae</taxon>
        <taxon>Mytilinae</taxon>
        <taxon>Mytilus</taxon>
    </lineage>
</organism>
<gene>
    <name evidence="9" type="ORF">MCOR_34803</name>
</gene>
<keyword evidence="5 8" id="KW-0472">Membrane</keyword>
<proteinExistence type="inferred from homology"/>
<feature type="transmembrane region" description="Helical" evidence="8">
    <location>
        <begin position="292"/>
        <end position="313"/>
    </location>
</feature>
<dbReference type="Gene3D" id="1.20.1730.10">
    <property type="entry name" value="Sodium/glucose cotransporter"/>
    <property type="match status" value="2"/>
</dbReference>
<feature type="transmembrane region" description="Helical" evidence="8">
    <location>
        <begin position="543"/>
        <end position="565"/>
    </location>
</feature>
<sequence>MVETLHTEDYVTIAIYFVVVLAVGLWSTFRPNRGNATGYFLAGKTMHWIPVGASIYASNIGAPMFIGLAGTAAASGLAVTIYEWHAVFFLIALGWIFVPVYISCGAFTMPEYLRKRFGGKRIRMYSSFFALIGYVLFNITIEIYSGAIFLQHILDWNMYLSVVVILAVTAVYTVVGGLASVIYTDTLQSVILVISATVLFILSMIEVGGWNAMTEKYMNSAANYTLLNQSFYSCGMPREDALHIFRSPKTGDIPWTGALTGLSFLGLYVWCQDQLIVQRTLSAKNMVHAKAGSLFGALLKITGLLLFVVPGMISRILYPDEIACADPKKCDEFCNNEAGCSNFAYPLLVLRLLPKGLKGLMLAALLAALMSSLTSILNSAERNNDDGHMASVPETSFSSRAHDCRQGNSSDTSWHQYNLVTYLRSCRGRNVLVLHAGYPLIFDTTYVRFISSCIFLEKTNGTGKYDTCFVFTWKVNRYSGVIRQSLNFAFEHYNIFNQGAFWGLMLSLVVGIVRMALDFTYVAPVCGSGEPDNRPAIVKDIDFLHFAAILAIFSFIAMFVISMFTKPRPERKLRRVTFWTKNDKEEPELSSEDDEEDEREKERKNRENDDGTENYGMGWRLRQACKDWVCGTVEDSKKYLTHEEQLQLRQKMTSLEEKPLYRKLLNIAAILVAIFTTFLIGFFY</sequence>
<keyword evidence="4 8" id="KW-1133">Transmembrane helix</keyword>
<dbReference type="PROSITE" id="PS50283">
    <property type="entry name" value="NA_SOLUT_SYMP_3"/>
    <property type="match status" value="1"/>
</dbReference>
<evidence type="ECO:0000313" key="9">
    <source>
        <dbReference type="EMBL" id="CAC5400639.1"/>
    </source>
</evidence>
<evidence type="ECO:0000256" key="8">
    <source>
        <dbReference type="SAM" id="Phobius"/>
    </source>
</evidence>
<evidence type="ECO:0000313" key="10">
    <source>
        <dbReference type="Proteomes" id="UP000507470"/>
    </source>
</evidence>
<dbReference type="EMBL" id="CACVKT020006265">
    <property type="protein sequence ID" value="CAC5400639.1"/>
    <property type="molecule type" value="Genomic_DNA"/>
</dbReference>
<dbReference type="OrthoDB" id="6132759at2759"/>
<reference evidence="9 10" key="1">
    <citation type="submission" date="2020-06" db="EMBL/GenBank/DDBJ databases">
        <authorList>
            <person name="Li R."/>
            <person name="Bekaert M."/>
        </authorList>
    </citation>
    <scope>NUCLEOTIDE SEQUENCE [LARGE SCALE GENOMIC DNA]</scope>
    <source>
        <strain evidence="10">wild</strain>
    </source>
</reference>
<feature type="transmembrane region" description="Helical" evidence="8">
    <location>
        <begin position="156"/>
        <end position="183"/>
    </location>
</feature>
<evidence type="ECO:0000256" key="7">
    <source>
        <dbReference type="SAM" id="MobiDB-lite"/>
    </source>
</evidence>
<evidence type="ECO:0000256" key="5">
    <source>
        <dbReference type="ARBA" id="ARBA00023136"/>
    </source>
</evidence>
<keyword evidence="3 8" id="KW-0812">Transmembrane</keyword>
<comment type="subcellular location">
    <subcellularLocation>
        <location evidence="1">Membrane</location>
        <topology evidence="1">Multi-pass membrane protein</topology>
    </subcellularLocation>
</comment>
<dbReference type="GO" id="GO:0005886">
    <property type="term" value="C:plasma membrane"/>
    <property type="evidence" value="ECO:0007669"/>
    <property type="project" value="TreeGrafter"/>
</dbReference>
<dbReference type="Pfam" id="PF00474">
    <property type="entry name" value="SSF"/>
    <property type="match status" value="1"/>
</dbReference>
<dbReference type="Proteomes" id="UP000507470">
    <property type="component" value="Unassembled WGS sequence"/>
</dbReference>
<feature type="transmembrane region" description="Helical" evidence="8">
    <location>
        <begin position="86"/>
        <end position="107"/>
    </location>
</feature>
<feature type="transmembrane region" description="Helical" evidence="8">
    <location>
        <begin position="360"/>
        <end position="380"/>
    </location>
</feature>
<protein>
    <submittedName>
        <fullName evidence="9">SLC5A9</fullName>
    </submittedName>
</protein>